<dbReference type="OrthoDB" id="6000007at2"/>
<keyword evidence="1" id="KW-1133">Transmembrane helix</keyword>
<evidence type="ECO:0000256" key="1">
    <source>
        <dbReference type="SAM" id="Phobius"/>
    </source>
</evidence>
<feature type="transmembrane region" description="Helical" evidence="1">
    <location>
        <begin position="42"/>
        <end position="59"/>
    </location>
</feature>
<keyword evidence="1" id="KW-0472">Membrane</keyword>
<name>A0A2P5Z508_9XANT</name>
<evidence type="ECO:0000313" key="3">
    <source>
        <dbReference type="Proteomes" id="UP000247346"/>
    </source>
</evidence>
<dbReference type="Proteomes" id="UP000247346">
    <property type="component" value="Unassembled WGS sequence"/>
</dbReference>
<sequence length="68" mass="7186">MDEQVLVLNCKVSDFDASTGQCAHPFYSVASSFPPPLDAGEGLGISAVIVGAWAIGFMVRQGRRISQS</sequence>
<gene>
    <name evidence="2" type="ORF">XsacCFBP4641_07765</name>
</gene>
<protein>
    <submittedName>
        <fullName evidence="2">Uncharacterized protein</fullName>
    </submittedName>
</protein>
<evidence type="ECO:0000313" key="2">
    <source>
        <dbReference type="EMBL" id="PPU83067.1"/>
    </source>
</evidence>
<dbReference type="AlphaFoldDB" id="A0A2P5Z508"/>
<organism evidence="2 3">
    <name type="scientific">Xanthomonas sacchari</name>
    <dbReference type="NCBI Taxonomy" id="56458"/>
    <lineage>
        <taxon>Bacteria</taxon>
        <taxon>Pseudomonadati</taxon>
        <taxon>Pseudomonadota</taxon>
        <taxon>Gammaproteobacteria</taxon>
        <taxon>Lysobacterales</taxon>
        <taxon>Lysobacteraceae</taxon>
        <taxon>Xanthomonas</taxon>
    </lineage>
</organism>
<dbReference type="EMBL" id="MDEK01000006">
    <property type="protein sequence ID" value="PPU83067.1"/>
    <property type="molecule type" value="Genomic_DNA"/>
</dbReference>
<dbReference type="GeneID" id="93879182"/>
<comment type="caution">
    <text evidence="2">The sequence shown here is derived from an EMBL/GenBank/DDBJ whole genome shotgun (WGS) entry which is preliminary data.</text>
</comment>
<accession>A0A2P5Z508</accession>
<dbReference type="RefSeq" id="WP_010340388.1">
    <property type="nucleotide sequence ID" value="NZ_CP132343.1"/>
</dbReference>
<reference evidence="2 3" key="1">
    <citation type="submission" date="2016-08" db="EMBL/GenBank/DDBJ databases">
        <authorList>
            <person name="Seilhamer J.J."/>
        </authorList>
    </citation>
    <scope>NUCLEOTIDE SEQUENCE [LARGE SCALE GENOMIC DNA]</scope>
    <source>
        <strain evidence="2 3">CFBP4641</strain>
    </source>
</reference>
<keyword evidence="1" id="KW-0812">Transmembrane</keyword>
<proteinExistence type="predicted"/>